<dbReference type="RefSeq" id="WP_074215236.1">
    <property type="nucleotide sequence ID" value="NZ_FSRG01000003.1"/>
</dbReference>
<evidence type="ECO:0000313" key="3">
    <source>
        <dbReference type="Proteomes" id="UP000184694"/>
    </source>
</evidence>
<keyword evidence="1" id="KW-1133">Transmembrane helix</keyword>
<gene>
    <name evidence="2" type="ORF">SAMN02745161_0349</name>
</gene>
<sequence length="203" mass="23225">MRVVWWVSCVIIFWTGLFSGAFITSRAQLFIDNIATWVAALSAMIAGYVAWLTYCQHAEAKRQRRWEHFKPLLVVVLRSSQQISTDAKSMAGVGVMGEPQEEIQSWLKGKIKAATDEMEPALVELRDVWGDFLPNEYYELLNDYSKVSLELRLKHTTLDGRFHHSKYYNGLSQVMAALFSKTKEVTREFSGLHEKRNESQAGS</sequence>
<dbReference type="EMBL" id="FSRG01000003">
    <property type="protein sequence ID" value="SIN72398.1"/>
    <property type="molecule type" value="Genomic_DNA"/>
</dbReference>
<evidence type="ECO:0000256" key="1">
    <source>
        <dbReference type="SAM" id="Phobius"/>
    </source>
</evidence>
<proteinExistence type="predicted"/>
<keyword evidence="1" id="KW-0812">Transmembrane</keyword>
<keyword evidence="1" id="KW-0472">Membrane</keyword>
<accession>A0A1N6DNL4</accession>
<evidence type="ECO:0000313" key="2">
    <source>
        <dbReference type="EMBL" id="SIN72398.1"/>
    </source>
</evidence>
<protein>
    <submittedName>
        <fullName evidence="2">Uncharacterized protein</fullName>
    </submittedName>
</protein>
<feature type="transmembrane region" description="Helical" evidence="1">
    <location>
        <begin position="35"/>
        <end position="55"/>
    </location>
</feature>
<organism evidence="2 3">
    <name type="scientific">Halodesulfovibrio marinisediminis DSM 17456</name>
    <dbReference type="NCBI Taxonomy" id="1121457"/>
    <lineage>
        <taxon>Bacteria</taxon>
        <taxon>Pseudomonadati</taxon>
        <taxon>Thermodesulfobacteriota</taxon>
        <taxon>Desulfovibrionia</taxon>
        <taxon>Desulfovibrionales</taxon>
        <taxon>Desulfovibrionaceae</taxon>
        <taxon>Halodesulfovibrio</taxon>
    </lineage>
</organism>
<reference evidence="3" key="1">
    <citation type="submission" date="2016-11" db="EMBL/GenBank/DDBJ databases">
        <authorList>
            <person name="Varghese N."/>
            <person name="Submissions S."/>
        </authorList>
    </citation>
    <scope>NUCLEOTIDE SEQUENCE [LARGE SCALE GENOMIC DNA]</scope>
    <source>
        <strain evidence="3">DSM 17456</strain>
    </source>
</reference>
<dbReference type="AlphaFoldDB" id="A0A1N6DNL4"/>
<keyword evidence="3" id="KW-1185">Reference proteome</keyword>
<name>A0A1N6DNL4_9BACT</name>
<dbReference type="Proteomes" id="UP000184694">
    <property type="component" value="Unassembled WGS sequence"/>
</dbReference>